<dbReference type="SMART" id="SM00028">
    <property type="entry name" value="TPR"/>
    <property type="match status" value="4"/>
</dbReference>
<dbReference type="SUPFAM" id="SSF48439">
    <property type="entry name" value="Protein prenylyltransferase"/>
    <property type="match status" value="1"/>
</dbReference>
<dbReference type="InterPro" id="IPR011990">
    <property type="entry name" value="TPR-like_helical_dom_sf"/>
</dbReference>
<gene>
    <name evidence="5" type="ORF">C5Y98_13395</name>
</gene>
<keyword evidence="2 3" id="KW-0802">TPR repeat</keyword>
<evidence type="ECO:0000313" key="6">
    <source>
        <dbReference type="Proteomes" id="UP000239388"/>
    </source>
</evidence>
<dbReference type="AlphaFoldDB" id="A0A2S8FT51"/>
<sequence length="355" mass="38654">MRALILSLTIAATHLFSGFSPALADDAPRINELVHSAADLSKSAKSEEQYTAIVDICAEAETLELPSQHEQYFQQLKAWALNKRGEATADKAAVATDPAEAAELDQAALADFDAAVKLQPKMSAAVHNRGVSLAAAGKPEEAMEDFNLAIELNPKYANSWFNRGELHYQAGRMRDAIADYSQFIQLKPNDAGAFNSRGNAQYLAENYQAALADFGQAIRIAPQDPLGYANRADAYSDLGYWERGLRDYRTALQLDPKLARAKQGMAWVLATCPQADVRDPELALRYAAEAAALLETPDARYLDTIAAAQANYGQFEEAVKSAEGAKAIATPAHAEQIDARLKLYGSKQAYREPSR</sequence>
<protein>
    <submittedName>
        <fullName evidence="5">Uncharacterized protein</fullName>
    </submittedName>
</protein>
<name>A0A2S8FT51_9BACT</name>
<evidence type="ECO:0000256" key="3">
    <source>
        <dbReference type="PROSITE-ProRule" id="PRU00339"/>
    </source>
</evidence>
<dbReference type="InterPro" id="IPR013105">
    <property type="entry name" value="TPR_2"/>
</dbReference>
<feature type="repeat" description="TPR" evidence="3">
    <location>
        <begin position="225"/>
        <end position="258"/>
    </location>
</feature>
<dbReference type="Gene3D" id="1.25.40.10">
    <property type="entry name" value="Tetratricopeptide repeat domain"/>
    <property type="match status" value="2"/>
</dbReference>
<evidence type="ECO:0000256" key="1">
    <source>
        <dbReference type="ARBA" id="ARBA00022737"/>
    </source>
</evidence>
<feature type="repeat" description="TPR" evidence="3">
    <location>
        <begin position="157"/>
        <end position="190"/>
    </location>
</feature>
<organism evidence="5 6">
    <name type="scientific">Blastopirellula marina</name>
    <dbReference type="NCBI Taxonomy" id="124"/>
    <lineage>
        <taxon>Bacteria</taxon>
        <taxon>Pseudomonadati</taxon>
        <taxon>Planctomycetota</taxon>
        <taxon>Planctomycetia</taxon>
        <taxon>Pirellulales</taxon>
        <taxon>Pirellulaceae</taxon>
        <taxon>Blastopirellula</taxon>
    </lineage>
</organism>
<feature type="chain" id="PRO_5015466567" evidence="4">
    <location>
        <begin position="25"/>
        <end position="355"/>
    </location>
</feature>
<dbReference type="PROSITE" id="PS50005">
    <property type="entry name" value="TPR"/>
    <property type="match status" value="4"/>
</dbReference>
<dbReference type="OrthoDB" id="9790037at2"/>
<dbReference type="Pfam" id="PF07719">
    <property type="entry name" value="TPR_2"/>
    <property type="match status" value="1"/>
</dbReference>
<dbReference type="Proteomes" id="UP000239388">
    <property type="component" value="Unassembled WGS sequence"/>
</dbReference>
<dbReference type="EMBL" id="PUIB01000015">
    <property type="protein sequence ID" value="PQO35358.1"/>
    <property type="molecule type" value="Genomic_DNA"/>
</dbReference>
<accession>A0A2S8FT51</accession>
<feature type="repeat" description="TPR" evidence="3">
    <location>
        <begin position="123"/>
        <end position="156"/>
    </location>
</feature>
<dbReference type="Pfam" id="PF13181">
    <property type="entry name" value="TPR_8"/>
    <property type="match status" value="1"/>
</dbReference>
<proteinExistence type="predicted"/>
<dbReference type="PANTHER" id="PTHR44858">
    <property type="entry name" value="TETRATRICOPEPTIDE REPEAT PROTEIN 6"/>
    <property type="match status" value="1"/>
</dbReference>
<keyword evidence="1" id="KW-0677">Repeat</keyword>
<dbReference type="InterPro" id="IPR019734">
    <property type="entry name" value="TPR_rpt"/>
</dbReference>
<dbReference type="InterPro" id="IPR050498">
    <property type="entry name" value="Ycf3"/>
</dbReference>
<keyword evidence="4" id="KW-0732">Signal</keyword>
<dbReference type="Pfam" id="PF13432">
    <property type="entry name" value="TPR_16"/>
    <property type="match status" value="1"/>
</dbReference>
<evidence type="ECO:0000256" key="4">
    <source>
        <dbReference type="SAM" id="SignalP"/>
    </source>
</evidence>
<evidence type="ECO:0000256" key="2">
    <source>
        <dbReference type="ARBA" id="ARBA00022803"/>
    </source>
</evidence>
<reference evidence="5 6" key="1">
    <citation type="submission" date="2018-02" db="EMBL/GenBank/DDBJ databases">
        <title>Comparative genomes isolates from brazilian mangrove.</title>
        <authorList>
            <person name="Araujo J.E."/>
            <person name="Taketani R.G."/>
            <person name="Silva M.C.P."/>
            <person name="Loureco M.V."/>
            <person name="Andreote F.D."/>
        </authorList>
    </citation>
    <scope>NUCLEOTIDE SEQUENCE [LARGE SCALE GENOMIC DNA]</scope>
    <source>
        <strain evidence="5 6">NAP PRIS-MGV</strain>
    </source>
</reference>
<comment type="caution">
    <text evidence="5">The sequence shown here is derived from an EMBL/GenBank/DDBJ whole genome shotgun (WGS) entry which is preliminary data.</text>
</comment>
<dbReference type="PANTHER" id="PTHR44858:SF1">
    <property type="entry name" value="UDP-N-ACETYLGLUCOSAMINE--PEPTIDE N-ACETYLGLUCOSAMINYLTRANSFERASE SPINDLY-RELATED"/>
    <property type="match status" value="1"/>
</dbReference>
<feature type="signal peptide" evidence="4">
    <location>
        <begin position="1"/>
        <end position="24"/>
    </location>
</feature>
<evidence type="ECO:0000313" key="5">
    <source>
        <dbReference type="EMBL" id="PQO35358.1"/>
    </source>
</evidence>
<feature type="repeat" description="TPR" evidence="3">
    <location>
        <begin position="191"/>
        <end position="224"/>
    </location>
</feature>
<dbReference type="PROSITE" id="PS50293">
    <property type="entry name" value="TPR_REGION"/>
    <property type="match status" value="1"/>
</dbReference>
<dbReference type="RefSeq" id="WP_105354778.1">
    <property type="nucleotide sequence ID" value="NZ_PUIB01000015.1"/>
</dbReference>